<evidence type="ECO:0000256" key="2">
    <source>
        <dbReference type="SAM" id="SignalP"/>
    </source>
</evidence>
<dbReference type="EMBL" id="WTYX01000001">
    <property type="protein sequence ID" value="MXO90960.1"/>
    <property type="molecule type" value="Genomic_DNA"/>
</dbReference>
<keyword evidence="2" id="KW-0732">Signal</keyword>
<organism evidence="3 4">
    <name type="scientific">Pontixanthobacter aquaemixtae</name>
    <dbReference type="NCBI Taxonomy" id="1958940"/>
    <lineage>
        <taxon>Bacteria</taxon>
        <taxon>Pseudomonadati</taxon>
        <taxon>Pseudomonadota</taxon>
        <taxon>Alphaproteobacteria</taxon>
        <taxon>Sphingomonadales</taxon>
        <taxon>Erythrobacteraceae</taxon>
        <taxon>Pontixanthobacter</taxon>
    </lineage>
</organism>
<evidence type="ECO:0000313" key="4">
    <source>
        <dbReference type="Proteomes" id="UP000442714"/>
    </source>
</evidence>
<keyword evidence="4" id="KW-1185">Reference proteome</keyword>
<reference evidence="3 4" key="1">
    <citation type="submission" date="2019-12" db="EMBL/GenBank/DDBJ databases">
        <title>Genomic-based taxomic classification of the family Erythrobacteraceae.</title>
        <authorList>
            <person name="Xu L."/>
        </authorList>
    </citation>
    <scope>NUCLEOTIDE SEQUENCE [LARGE SCALE GENOMIC DNA]</scope>
    <source>
        <strain evidence="3 4">KCTC 52763</strain>
    </source>
</reference>
<proteinExistence type="predicted"/>
<dbReference type="RefSeq" id="WP_160604533.1">
    <property type="nucleotide sequence ID" value="NZ_WTYX01000001.1"/>
</dbReference>
<comment type="caution">
    <text evidence="3">The sequence shown here is derived from an EMBL/GenBank/DDBJ whole genome shotgun (WGS) entry which is preliminary data.</text>
</comment>
<sequence>MKKAMLAIAAFTLPTAANASLDIQTAWDKNCSKPGSMAIKATNNYKYAIDMRLCLKRTTGKWTCYVSPNVKPGETAPKSWGYYVCNATGDYFWSTRRAGAWSVKFDDPPGYQRPSSNSSPSKQPAKKTGLDIKTAWDKVGRNTLSIKATNNYGYAVDLRLCVQRKTKKWLCYVSLDVKNGQTAPETWGYYADNASGEYFWSVRRAGSSAKFDDPPGYKNN</sequence>
<feature type="compositionally biased region" description="Polar residues" evidence="1">
    <location>
        <begin position="113"/>
        <end position="122"/>
    </location>
</feature>
<gene>
    <name evidence="3" type="ORF">GRI41_09015</name>
</gene>
<protein>
    <submittedName>
        <fullName evidence="3">Uncharacterized protein</fullName>
    </submittedName>
</protein>
<dbReference type="AlphaFoldDB" id="A0A844ZUZ0"/>
<name>A0A844ZUZ0_9SPHN</name>
<feature type="region of interest" description="Disordered" evidence="1">
    <location>
        <begin position="108"/>
        <end position="128"/>
    </location>
</feature>
<feature type="chain" id="PRO_5032703390" evidence="2">
    <location>
        <begin position="20"/>
        <end position="220"/>
    </location>
</feature>
<dbReference type="Proteomes" id="UP000442714">
    <property type="component" value="Unassembled WGS sequence"/>
</dbReference>
<accession>A0A844ZUZ0</accession>
<feature type="signal peptide" evidence="2">
    <location>
        <begin position="1"/>
        <end position="19"/>
    </location>
</feature>
<evidence type="ECO:0000313" key="3">
    <source>
        <dbReference type="EMBL" id="MXO90960.1"/>
    </source>
</evidence>
<evidence type="ECO:0000256" key="1">
    <source>
        <dbReference type="SAM" id="MobiDB-lite"/>
    </source>
</evidence>
<dbReference type="OrthoDB" id="7870532at2"/>